<keyword evidence="2" id="KW-1185">Reference proteome</keyword>
<evidence type="ECO:0000313" key="2">
    <source>
        <dbReference type="Proteomes" id="UP000266506"/>
    </source>
</evidence>
<dbReference type="EMBL" id="QXEV01000017">
    <property type="protein sequence ID" value="RIA75537.1"/>
    <property type="molecule type" value="Genomic_DNA"/>
</dbReference>
<dbReference type="AlphaFoldDB" id="A0A397RVA0"/>
<name>A0A397RVA0_9MOLU</name>
<sequence length="124" mass="14417">MELNLFFKSIIDQDLCPIVVCDTKHTIIYMNPKAISNYEKRGGVSLVGKSLLGCHNPNSAFKISEVLHWFNDSKENNIIHTFYDEKNNKDGYMVALRDNDGKLIGYYEKHEYRNKDNQPFYSFG</sequence>
<protein>
    <recommendedName>
        <fullName evidence="3">PAS domain-containing protein</fullName>
    </recommendedName>
</protein>
<dbReference type="Gene3D" id="3.30.450.20">
    <property type="entry name" value="PAS domain"/>
    <property type="match status" value="1"/>
</dbReference>
<gene>
    <name evidence="1" type="ORF">EI71_01433</name>
</gene>
<evidence type="ECO:0000313" key="1">
    <source>
        <dbReference type="EMBL" id="RIA75537.1"/>
    </source>
</evidence>
<comment type="caution">
    <text evidence="1">The sequence shown here is derived from an EMBL/GenBank/DDBJ whole genome shotgun (WGS) entry which is preliminary data.</text>
</comment>
<dbReference type="InParanoid" id="A0A397RVA0"/>
<dbReference type="OrthoDB" id="1684212at2"/>
<proteinExistence type="predicted"/>
<dbReference type="Proteomes" id="UP000266506">
    <property type="component" value="Unassembled WGS sequence"/>
</dbReference>
<reference evidence="1 2" key="1">
    <citation type="submission" date="2018-08" db="EMBL/GenBank/DDBJ databases">
        <title>Genomic Encyclopedia of Archaeal and Bacterial Type Strains, Phase II (KMG-II): from individual species to whole genera.</title>
        <authorList>
            <person name="Goeker M."/>
        </authorList>
    </citation>
    <scope>NUCLEOTIDE SEQUENCE [LARGE SCALE GENOMIC DNA]</scope>
    <source>
        <strain evidence="1 2">ATCC 27112</strain>
    </source>
</reference>
<dbReference type="RefSeq" id="WP_119016556.1">
    <property type="nucleotide sequence ID" value="NZ_QXEV01000017.1"/>
</dbReference>
<evidence type="ECO:0008006" key="3">
    <source>
        <dbReference type="Google" id="ProtNLM"/>
    </source>
</evidence>
<organism evidence="1 2">
    <name type="scientific">Anaeroplasma bactoclasticum</name>
    <dbReference type="NCBI Taxonomy" id="2088"/>
    <lineage>
        <taxon>Bacteria</taxon>
        <taxon>Bacillati</taxon>
        <taxon>Mycoplasmatota</taxon>
        <taxon>Mollicutes</taxon>
        <taxon>Anaeroplasmatales</taxon>
        <taxon>Anaeroplasmataceae</taxon>
        <taxon>Anaeroplasma</taxon>
    </lineage>
</organism>
<accession>A0A397RVA0</accession>